<dbReference type="AlphaFoldDB" id="A0AAD9AP73"/>
<reference evidence="2" key="1">
    <citation type="submission" date="2023-01" db="EMBL/GenBank/DDBJ databases">
        <title>Colletotrichum chrysophilum M932 genome sequence.</title>
        <authorList>
            <person name="Baroncelli R."/>
        </authorList>
    </citation>
    <scope>NUCLEOTIDE SEQUENCE</scope>
    <source>
        <strain evidence="2">M932</strain>
    </source>
</reference>
<proteinExistence type="predicted"/>
<accession>A0AAD9AP73</accession>
<dbReference type="Proteomes" id="UP001243330">
    <property type="component" value="Unassembled WGS sequence"/>
</dbReference>
<feature type="compositionally biased region" description="Basic and acidic residues" evidence="1">
    <location>
        <begin position="162"/>
        <end position="173"/>
    </location>
</feature>
<sequence>MMYADLLRSSATPPVARLWCWAESRPDPEPVLSWQMEGSLGIGPGRGGKGKGEARQGLVRDVEEALGPDHHQAPKRGRRGAAASEDNEAYYAVIMPAKEEPSLPSSCEMAAAHCFFWVHRCEVVCCPRVDPSLLGQKGVTDSRCDTRAKRQSPKRATMAAAEGERRESGKQGESEQQAGAGRFLPFFFVPFLKS</sequence>
<comment type="caution">
    <text evidence="2">The sequence shown here is derived from an EMBL/GenBank/DDBJ whole genome shotgun (WGS) entry which is preliminary data.</text>
</comment>
<organism evidence="2 3">
    <name type="scientific">Colletotrichum chrysophilum</name>
    <dbReference type="NCBI Taxonomy" id="1836956"/>
    <lineage>
        <taxon>Eukaryota</taxon>
        <taxon>Fungi</taxon>
        <taxon>Dikarya</taxon>
        <taxon>Ascomycota</taxon>
        <taxon>Pezizomycotina</taxon>
        <taxon>Sordariomycetes</taxon>
        <taxon>Hypocreomycetidae</taxon>
        <taxon>Glomerellales</taxon>
        <taxon>Glomerellaceae</taxon>
        <taxon>Colletotrichum</taxon>
        <taxon>Colletotrichum gloeosporioides species complex</taxon>
    </lineage>
</organism>
<evidence type="ECO:0000256" key="1">
    <source>
        <dbReference type="SAM" id="MobiDB-lite"/>
    </source>
</evidence>
<feature type="region of interest" description="Disordered" evidence="1">
    <location>
        <begin position="137"/>
        <end position="179"/>
    </location>
</feature>
<evidence type="ECO:0000313" key="2">
    <source>
        <dbReference type="EMBL" id="KAK1851015.1"/>
    </source>
</evidence>
<keyword evidence="3" id="KW-1185">Reference proteome</keyword>
<protein>
    <submittedName>
        <fullName evidence="2">Uncharacterized protein</fullName>
    </submittedName>
</protein>
<dbReference type="EMBL" id="JAQOWY010000105">
    <property type="protein sequence ID" value="KAK1851015.1"/>
    <property type="molecule type" value="Genomic_DNA"/>
</dbReference>
<gene>
    <name evidence="2" type="ORF">CCHR01_06339</name>
</gene>
<name>A0AAD9AP73_9PEZI</name>
<evidence type="ECO:0000313" key="3">
    <source>
        <dbReference type="Proteomes" id="UP001243330"/>
    </source>
</evidence>